<feature type="compositionally biased region" description="Low complexity" evidence="5">
    <location>
        <begin position="1545"/>
        <end position="1557"/>
    </location>
</feature>
<evidence type="ECO:0000256" key="4">
    <source>
        <dbReference type="ARBA" id="ARBA00023117"/>
    </source>
</evidence>
<evidence type="ECO:0000256" key="3">
    <source>
        <dbReference type="ARBA" id="ARBA00022840"/>
    </source>
</evidence>
<dbReference type="SMART" id="SM00382">
    <property type="entry name" value="AAA"/>
    <property type="match status" value="2"/>
</dbReference>
<keyword evidence="4" id="KW-0103">Bromodomain</keyword>
<feature type="compositionally biased region" description="Polar residues" evidence="5">
    <location>
        <begin position="1405"/>
        <end position="1427"/>
    </location>
</feature>
<feature type="compositionally biased region" description="Basic residues" evidence="5">
    <location>
        <begin position="205"/>
        <end position="214"/>
    </location>
</feature>
<comment type="similarity">
    <text evidence="1">Belongs to the AAA ATPase family.</text>
</comment>
<dbReference type="InterPro" id="IPR003960">
    <property type="entry name" value="ATPase_AAA_CS"/>
</dbReference>
<evidence type="ECO:0000313" key="8">
    <source>
        <dbReference type="Proteomes" id="UP000294003"/>
    </source>
</evidence>
<reference evidence="7 8" key="1">
    <citation type="submission" date="2018-06" db="EMBL/GenBank/DDBJ databases">
        <title>Complete Genomes of Monosporascus.</title>
        <authorList>
            <person name="Robinson A.J."/>
            <person name="Natvig D.O."/>
        </authorList>
    </citation>
    <scope>NUCLEOTIDE SEQUENCE [LARGE SCALE GENOMIC DNA]</scope>
    <source>
        <strain evidence="7 8">CBS 609.92</strain>
    </source>
</reference>
<feature type="region of interest" description="Disordered" evidence="5">
    <location>
        <begin position="1349"/>
        <end position="1558"/>
    </location>
</feature>
<feature type="compositionally biased region" description="Acidic residues" evidence="5">
    <location>
        <begin position="409"/>
        <end position="424"/>
    </location>
</feature>
<feature type="compositionally biased region" description="Polar residues" evidence="5">
    <location>
        <begin position="1509"/>
        <end position="1523"/>
    </location>
</feature>
<name>A0ABY0GSP8_9PEZI</name>
<evidence type="ECO:0000256" key="5">
    <source>
        <dbReference type="SAM" id="MobiDB-lite"/>
    </source>
</evidence>
<feature type="compositionally biased region" description="Low complexity" evidence="5">
    <location>
        <begin position="525"/>
        <end position="535"/>
    </location>
</feature>
<gene>
    <name evidence="7" type="ORF">DL762_009679</name>
</gene>
<evidence type="ECO:0000256" key="1">
    <source>
        <dbReference type="ARBA" id="ARBA00006914"/>
    </source>
</evidence>
<proteinExistence type="inferred from homology"/>
<feature type="compositionally biased region" description="Basic residues" evidence="5">
    <location>
        <begin position="48"/>
        <end position="67"/>
    </location>
</feature>
<dbReference type="Pfam" id="PF00004">
    <property type="entry name" value="AAA"/>
    <property type="match status" value="2"/>
</dbReference>
<sequence length="1633" mass="179521">MREHNHLPVPIYKMVKRKRGAAVLAEFDPNKSDSEDETFELQADSPSRSRKKSRPTKHTRTTGRKQNKYGGSDIDDDDDDVLDDSEDEGSFGGREDDDEDDEAPINEHTGRRMRKAATKAVTYKESSDDDLALDSDSQGQAQDDPKQPAQRSKSKIIKLKIPTGSGSLSNPRAASTNAPAATRRSTRAHTADAEEELVELSNLGRHARPARGSKSKSPEALARNTRATRGGKLPKKSMPPAIEEATQEDGLDGDGAAEHAAVTKEEPQEAQEVEGVVADEEKPDEDAVMDTVEPNEQPEEDDDDDDVPITRRTRPARTNAVETTAEVAPEPEANTSFNRRLTRRSQARKSVQEPSSDFEPDNDSADGNHSGSDNDAPNEDDGSSSQGSRRKKPGGRRRRAKRGSRESEDSGDDELDKDELAEEALDLREESESRARPRRRRRSPDVPVEDLPSKRVRAPINYKIPALNQFNLEEDAEEDPAPTPGRRRGARATGGWDRALHTLAGPFGGVGNGVGAAFAGPWGSGAAEAAGGADSDSSDEEMGQRSNTAGNPGANQAQGLASGGPAGPGQPLNLEALGSGGAAPNVGRVKNQKALADADPLGVDLSVDFSQVGGMQSHIEQLKEMVQLPLLYPDMYLRFHVTPPRGVLFHGPPGTGKTLLARALANSIGAGGKKIAFYMRKGADALSKWVGEAERQLRLLFEEARRTQPSIIFFDEIDGLAPVRSSKQEQIHASIVSTLLALMDGMDGRGQVIVIGATNRPDNIDPALRRPGRFDREFYFPLPDTDARKAIIDIHTKDWGLPDQFKAALSRETKGYGGADLRALCTEAALNAIQRTYPQIYSSQEKLVVDPNKVAVHLTDFSKAKKKLVPSSQRQGGSEAYPLPKSIEPLLRDQLQAVKMALDNIFPRKKTPTALEDAMFEPYEDDDFGFAREALQEELERARVFRPRFCVTGSPGMGQGYISAAILHYLEGVHVQIFDLATILGGGQPVEQALVSQFAEVKRHKPSVIFIPNVDTWYPTLAGPALTAFLSMLRSIQPNDPVLLLATAETESKNLDSDLRRDLFGYSDRSITEIARPVKENRQEYFKMIIEHIRRLPKDFPDPASRKKRVLEELPVAPPPPPKELTKQEIKEQSLRYRQLLNHMKVHLQPIMDQINRKYKKFRLPVIPQSSYQYLLDELDPNYVRPDIAGAMPRPYEPAKDKDGYPGLRETATGKFFYSLDIQTIEERLANGYYIKPKAFLKDVYTLKHDAIAIGDRERKLKASELYSNVEVDIEDIDMKFRSVDWDAEYQKELERRAQKAEQARKKQAMQAIVDSVQSKLGNGEGPSQGAQEPTTTTAHFQLIGPAANASGESSRQHTGTNGTSVPSRGPDEDAHTVTNGIRVPVDPTSPMQPPSQWPRMNPGSVHTSTRATAGDSTQICQISAVQSLPPGVSPSALINDASTTKTSDPSHRSSNFSTQITNGTHHDPSSPVDIPDTQPLGGSQTTSSEEQWPHSQAHGLAKGHLQQAGFSQSPLSNVSRTGAKSHVPSMANLLNDPMPDEETQSQQQSVSSGSAQVELDDGSAEYFLNQLTKRTSGCTIEQLQQINRELMAEIWRTRRENNRMKVFNSVTRVFNEAINDIEMMQRVMQSSQ</sequence>
<dbReference type="PANTHER" id="PTHR23069">
    <property type="entry name" value="AAA DOMAIN-CONTAINING"/>
    <property type="match status" value="1"/>
</dbReference>
<evidence type="ECO:0000313" key="7">
    <source>
        <dbReference type="EMBL" id="RYO76823.1"/>
    </source>
</evidence>
<dbReference type="PROSITE" id="PS00674">
    <property type="entry name" value="AAA"/>
    <property type="match status" value="1"/>
</dbReference>
<comment type="caution">
    <text evidence="7">The sequence shown here is derived from an EMBL/GenBank/DDBJ whole genome shotgun (WGS) entry which is preliminary data.</text>
</comment>
<feature type="domain" description="AAA+ ATPase" evidence="6">
    <location>
        <begin position="945"/>
        <end position="1080"/>
    </location>
</feature>
<dbReference type="InterPro" id="IPR045199">
    <property type="entry name" value="ATAD2-like"/>
</dbReference>
<dbReference type="Gene3D" id="3.40.50.300">
    <property type="entry name" value="P-loop containing nucleotide triphosphate hydrolases"/>
    <property type="match status" value="2"/>
</dbReference>
<dbReference type="Pfam" id="PF17862">
    <property type="entry name" value="AAA_lid_3"/>
    <property type="match status" value="1"/>
</dbReference>
<feature type="compositionally biased region" description="Basic and acidic residues" evidence="5">
    <location>
        <begin position="425"/>
        <end position="435"/>
    </location>
</feature>
<dbReference type="EMBL" id="QJNS01000548">
    <property type="protein sequence ID" value="RYO76823.1"/>
    <property type="molecule type" value="Genomic_DNA"/>
</dbReference>
<dbReference type="CDD" id="cd05491">
    <property type="entry name" value="Bromo_TBP7_like"/>
    <property type="match status" value="1"/>
</dbReference>
<feature type="compositionally biased region" description="Low complexity" evidence="5">
    <location>
        <begin position="170"/>
        <end position="183"/>
    </location>
</feature>
<feature type="compositionally biased region" description="Polar residues" evidence="5">
    <location>
        <begin position="1481"/>
        <end position="1495"/>
    </location>
</feature>
<dbReference type="InterPro" id="IPR041569">
    <property type="entry name" value="AAA_lid_3"/>
</dbReference>
<feature type="compositionally biased region" description="Acidic residues" evidence="5">
    <location>
        <begin position="268"/>
        <end position="288"/>
    </location>
</feature>
<feature type="compositionally biased region" description="Polar residues" evidence="5">
    <location>
        <begin position="1351"/>
        <end position="1367"/>
    </location>
</feature>
<dbReference type="InterPro" id="IPR027417">
    <property type="entry name" value="P-loop_NTPase"/>
</dbReference>
<feature type="compositionally biased region" description="Polar residues" evidence="5">
    <location>
        <begin position="544"/>
        <end position="559"/>
    </location>
</feature>
<feature type="compositionally biased region" description="Low complexity" evidence="5">
    <location>
        <begin position="318"/>
        <end position="335"/>
    </location>
</feature>
<dbReference type="InterPro" id="IPR003959">
    <property type="entry name" value="ATPase_AAA_core"/>
</dbReference>
<keyword evidence="8" id="KW-1185">Reference proteome</keyword>
<feature type="region of interest" description="Disordered" evidence="5">
    <location>
        <begin position="26"/>
        <end position="492"/>
    </location>
</feature>
<feature type="compositionally biased region" description="Acidic residues" evidence="5">
    <location>
        <begin position="73"/>
        <end position="104"/>
    </location>
</feature>
<dbReference type="SUPFAM" id="SSF52540">
    <property type="entry name" value="P-loop containing nucleoside triphosphate hydrolases"/>
    <property type="match status" value="2"/>
</dbReference>
<feature type="compositionally biased region" description="Basic residues" evidence="5">
    <location>
        <begin position="388"/>
        <end position="402"/>
    </location>
</feature>
<dbReference type="PANTHER" id="PTHR23069:SF0">
    <property type="entry name" value="TAT-BINDING HOMOLOG 7"/>
    <property type="match status" value="1"/>
</dbReference>
<evidence type="ECO:0000259" key="6">
    <source>
        <dbReference type="SMART" id="SM00382"/>
    </source>
</evidence>
<keyword evidence="3" id="KW-0067">ATP-binding</keyword>
<feature type="compositionally biased region" description="Polar residues" evidence="5">
    <location>
        <begin position="365"/>
        <end position="375"/>
    </location>
</feature>
<feature type="compositionally biased region" description="Acidic residues" evidence="5">
    <location>
        <begin position="296"/>
        <end position="307"/>
    </location>
</feature>
<dbReference type="InterPro" id="IPR003593">
    <property type="entry name" value="AAA+_ATPase"/>
</dbReference>
<feature type="domain" description="AAA+ ATPase" evidence="6">
    <location>
        <begin position="643"/>
        <end position="784"/>
    </location>
</feature>
<feature type="compositionally biased region" description="Polar residues" evidence="5">
    <location>
        <begin position="1441"/>
        <end position="1464"/>
    </location>
</feature>
<organism evidence="7 8">
    <name type="scientific">Monosporascus cannonballus</name>
    <dbReference type="NCBI Taxonomy" id="155416"/>
    <lineage>
        <taxon>Eukaryota</taxon>
        <taxon>Fungi</taxon>
        <taxon>Dikarya</taxon>
        <taxon>Ascomycota</taxon>
        <taxon>Pezizomycotina</taxon>
        <taxon>Sordariomycetes</taxon>
        <taxon>Xylariomycetidae</taxon>
        <taxon>Xylariales</taxon>
        <taxon>Xylariales incertae sedis</taxon>
        <taxon>Monosporascus</taxon>
    </lineage>
</organism>
<keyword evidence="2" id="KW-0547">Nucleotide-binding</keyword>
<dbReference type="Proteomes" id="UP000294003">
    <property type="component" value="Unassembled WGS sequence"/>
</dbReference>
<evidence type="ECO:0000256" key="2">
    <source>
        <dbReference type="ARBA" id="ARBA00022741"/>
    </source>
</evidence>
<protein>
    <recommendedName>
        <fullName evidence="6">AAA+ ATPase domain-containing protein</fullName>
    </recommendedName>
</protein>
<dbReference type="Gene3D" id="1.10.8.60">
    <property type="match status" value="1"/>
</dbReference>
<accession>A0ABY0GSP8</accession>
<feature type="region of interest" description="Disordered" evidence="5">
    <location>
        <begin position="525"/>
        <end position="579"/>
    </location>
</feature>